<evidence type="ECO:0000256" key="7">
    <source>
        <dbReference type="ARBA" id="ARBA00022884"/>
    </source>
</evidence>
<feature type="domain" description="RRM" evidence="10">
    <location>
        <begin position="60"/>
        <end position="137"/>
    </location>
</feature>
<keyword evidence="4" id="KW-0597">Phosphoprotein</keyword>
<dbReference type="PANTHER" id="PTHR23003:SF6">
    <property type="entry name" value="HETEROGENEOUS NUCLEAR RIBONUCLEOPROTEIN M"/>
    <property type="match status" value="1"/>
</dbReference>
<feature type="domain" description="RRM" evidence="10">
    <location>
        <begin position="475"/>
        <end position="551"/>
    </location>
</feature>
<dbReference type="InterPro" id="IPR035979">
    <property type="entry name" value="RBD_domain_sf"/>
</dbReference>
<evidence type="ECO:0000256" key="5">
    <source>
        <dbReference type="ARBA" id="ARBA00022737"/>
    </source>
</evidence>
<gene>
    <name evidence="11" type="primary">Hnrnpm</name>
    <name evidence="11" type="ORF">POLCAE_R10044</name>
</gene>
<dbReference type="Proteomes" id="UP000573697">
    <property type="component" value="Unassembled WGS sequence"/>
</dbReference>
<evidence type="ECO:0000256" key="4">
    <source>
        <dbReference type="ARBA" id="ARBA00022553"/>
    </source>
</evidence>
<keyword evidence="3" id="KW-1017">Isopeptide bond</keyword>
<protein>
    <submittedName>
        <fullName evidence="11">HNRPM protein</fullName>
    </submittedName>
</protein>
<keyword evidence="6" id="KW-0832">Ubl conjugation</keyword>
<dbReference type="Gene3D" id="3.30.70.330">
    <property type="match status" value="2"/>
</dbReference>
<evidence type="ECO:0000313" key="11">
    <source>
        <dbReference type="EMBL" id="NWS24368.1"/>
    </source>
</evidence>
<dbReference type="CDD" id="cd12659">
    <property type="entry name" value="RRM2_hnRNPM"/>
    <property type="match status" value="1"/>
</dbReference>
<keyword evidence="8" id="KW-0539">Nucleus</keyword>
<dbReference type="GO" id="GO:0005634">
    <property type="term" value="C:nucleus"/>
    <property type="evidence" value="ECO:0007669"/>
    <property type="project" value="UniProtKB-SubCell"/>
</dbReference>
<dbReference type="SMART" id="SM00360">
    <property type="entry name" value="RRM"/>
    <property type="match status" value="2"/>
</dbReference>
<dbReference type="AlphaFoldDB" id="A0A7K5DV80"/>
<dbReference type="InterPro" id="IPR012677">
    <property type="entry name" value="Nucleotide-bd_a/b_plait_sf"/>
</dbReference>
<keyword evidence="12" id="KW-1185">Reference proteome</keyword>
<comment type="subcellular location">
    <subcellularLocation>
        <location evidence="1">Nucleus</location>
    </subcellularLocation>
</comment>
<keyword evidence="2" id="KW-0488">Methylation</keyword>
<reference evidence="11 12" key="1">
    <citation type="submission" date="2019-09" db="EMBL/GenBank/DDBJ databases">
        <title>Bird 10,000 Genomes (B10K) Project - Family phase.</title>
        <authorList>
            <person name="Zhang G."/>
        </authorList>
    </citation>
    <scope>NUCLEOTIDE SEQUENCE [LARGE SCALE GENOMIC DNA]</scope>
    <source>
        <strain evidence="11">B10K-DU-001-66</strain>
        <tissue evidence="11">Muscle</tissue>
    </source>
</reference>
<evidence type="ECO:0000256" key="6">
    <source>
        <dbReference type="ARBA" id="ARBA00022843"/>
    </source>
</evidence>
<dbReference type="Pfam" id="PF00076">
    <property type="entry name" value="RRM_1"/>
    <property type="match status" value="2"/>
</dbReference>
<feature type="non-terminal residue" evidence="11">
    <location>
        <position position="552"/>
    </location>
</feature>
<keyword evidence="5" id="KW-0677">Repeat</keyword>
<evidence type="ECO:0000313" key="12">
    <source>
        <dbReference type="Proteomes" id="UP000573697"/>
    </source>
</evidence>
<feature type="non-terminal residue" evidence="11">
    <location>
        <position position="1"/>
    </location>
</feature>
<dbReference type="FunFam" id="3.30.70.330:FF:000034">
    <property type="entry name" value="heterogeneous nuclear ribonucleoprotein M isoform X1"/>
    <property type="match status" value="1"/>
</dbReference>
<dbReference type="InterPro" id="IPR050374">
    <property type="entry name" value="RRT5_SRSF_SR"/>
</dbReference>
<evidence type="ECO:0000256" key="2">
    <source>
        <dbReference type="ARBA" id="ARBA00022481"/>
    </source>
</evidence>
<dbReference type="GO" id="GO:0005737">
    <property type="term" value="C:cytoplasm"/>
    <property type="evidence" value="ECO:0007669"/>
    <property type="project" value="TreeGrafter"/>
</dbReference>
<name>A0A7K5DV80_POLCE</name>
<organism evidence="11 12">
    <name type="scientific">Polioptila caerulea</name>
    <name type="common">Blue-grey gnatcatcher</name>
    <dbReference type="NCBI Taxonomy" id="66707"/>
    <lineage>
        <taxon>Eukaryota</taxon>
        <taxon>Metazoa</taxon>
        <taxon>Chordata</taxon>
        <taxon>Craniata</taxon>
        <taxon>Vertebrata</taxon>
        <taxon>Euteleostomi</taxon>
        <taxon>Archelosauria</taxon>
        <taxon>Archosauria</taxon>
        <taxon>Dinosauria</taxon>
        <taxon>Saurischia</taxon>
        <taxon>Theropoda</taxon>
        <taxon>Coelurosauria</taxon>
        <taxon>Aves</taxon>
        <taxon>Neognathae</taxon>
        <taxon>Neoaves</taxon>
        <taxon>Telluraves</taxon>
        <taxon>Australaves</taxon>
        <taxon>Passeriformes</taxon>
        <taxon>Certhiidae</taxon>
        <taxon>Polioptilinae</taxon>
        <taxon>Polioptila</taxon>
    </lineage>
</organism>
<evidence type="ECO:0000256" key="8">
    <source>
        <dbReference type="ARBA" id="ARBA00023242"/>
    </source>
</evidence>
<dbReference type="SUPFAM" id="SSF54928">
    <property type="entry name" value="RNA-binding domain, RBD"/>
    <property type="match status" value="2"/>
</dbReference>
<evidence type="ECO:0000256" key="3">
    <source>
        <dbReference type="ARBA" id="ARBA00022499"/>
    </source>
</evidence>
<evidence type="ECO:0000256" key="1">
    <source>
        <dbReference type="ARBA" id="ARBA00004123"/>
    </source>
</evidence>
<dbReference type="FunFam" id="3.30.70.330:FF:000033">
    <property type="entry name" value="heterogeneous nuclear ribonucleoprotein M isoform X1"/>
    <property type="match status" value="1"/>
</dbReference>
<keyword evidence="7 9" id="KW-0694">RNA-binding</keyword>
<dbReference type="PROSITE" id="PS50102">
    <property type="entry name" value="RRM"/>
    <property type="match status" value="2"/>
</dbReference>
<dbReference type="GO" id="GO:1990904">
    <property type="term" value="C:ribonucleoprotein complex"/>
    <property type="evidence" value="ECO:0007669"/>
    <property type="project" value="TreeGrafter"/>
</dbReference>
<accession>A0A7K5DV80</accession>
<sequence>QDPDGEHARRAMQKVMAAGGMGIGPGPGGPGMINIPPSILNNPNIPNEIIHALQAGRLGSTVFVANLDYKVGWKKLKEVFSMAGVVVRADILEDKDGKSRGIGTVTFEQAIEAVQAISMFNGQLLFDRPMHVKMDERAFPKGDFFPPERPQQLPRMGMEGMGFGMNKMGGMEGPFGGMENIGRFPAGMNMGRMSEMDRAMGGGFEREFGRNEMGMSRSFGETLERGIGGGNASIPGIERMAPGIERMGSGIERLPAGMGHGMERVGSELDRMGLVLDRMGSNVERMGSGMERMAPLGIDHLAPNLERMGPGMERMGSGIGFGIERMGAAIERVGGAMDRMGSGVERMGAGMDRMGIGLERMVPAGMGAGMGQVIERMPAGLERIPGPPMDRIGIERMGAAPMDRMGLERIGATNMERMGPPMGQGMGAGIERMGLAMGSNFERPMDMERGNFAGNFAGSLGGAGGPAAGVARKACQIFVRNLPFDFTWKMLKDKFNECGHVLYADIKMENGKSKGCGVVRFESPEVAERACRMMNGLQLRGREIDVRIDRNA</sequence>
<evidence type="ECO:0000259" key="10">
    <source>
        <dbReference type="PROSITE" id="PS50102"/>
    </source>
</evidence>
<proteinExistence type="predicted"/>
<dbReference type="CDD" id="cd12661">
    <property type="entry name" value="RRM3_hnRNPM"/>
    <property type="match status" value="1"/>
</dbReference>
<comment type="caution">
    <text evidence="11">The sequence shown here is derived from an EMBL/GenBank/DDBJ whole genome shotgun (WGS) entry which is preliminary data.</text>
</comment>
<dbReference type="InterPro" id="IPR034990">
    <property type="entry name" value="hnRNPM_RRM3"/>
</dbReference>
<evidence type="ECO:0000256" key="9">
    <source>
        <dbReference type="PROSITE-ProRule" id="PRU00176"/>
    </source>
</evidence>
<dbReference type="PANTHER" id="PTHR23003">
    <property type="entry name" value="RNA RECOGNITION MOTIF RRM DOMAIN CONTAINING PROTEIN"/>
    <property type="match status" value="1"/>
</dbReference>
<dbReference type="InterPro" id="IPR000504">
    <property type="entry name" value="RRM_dom"/>
</dbReference>
<dbReference type="GO" id="GO:0003729">
    <property type="term" value="F:mRNA binding"/>
    <property type="evidence" value="ECO:0007669"/>
    <property type="project" value="TreeGrafter"/>
</dbReference>
<dbReference type="EMBL" id="VYXF01000839">
    <property type="protein sequence ID" value="NWS24368.1"/>
    <property type="molecule type" value="Genomic_DNA"/>
</dbReference>